<organism evidence="1 2">
    <name type="scientific">Tsukamurella paurometabola</name>
    <name type="common">Corynebacterium paurometabolum</name>
    <dbReference type="NCBI Taxonomy" id="2061"/>
    <lineage>
        <taxon>Bacteria</taxon>
        <taxon>Bacillati</taxon>
        <taxon>Actinomycetota</taxon>
        <taxon>Actinomycetes</taxon>
        <taxon>Mycobacteriales</taxon>
        <taxon>Tsukamurellaceae</taxon>
        <taxon>Tsukamurella</taxon>
    </lineage>
</organism>
<reference evidence="1 2" key="1">
    <citation type="submission" date="2021-04" db="EMBL/GenBank/DDBJ databases">
        <title>Whole genome sequence analysis of a thiophenic sulfur metabolizing bacteria.</title>
        <authorList>
            <person name="Akhtar N."/>
            <person name="Akram J."/>
            <person name="Aslam A."/>
        </authorList>
    </citation>
    <scope>NUCLEOTIDE SEQUENCE [LARGE SCALE GENOMIC DNA]</scope>
    <source>
        <strain evidence="1 2">3OW</strain>
    </source>
</reference>
<accession>A0ABS5NGM0</accession>
<dbReference type="EMBL" id="JAGXOE010000041">
    <property type="protein sequence ID" value="MBS4102757.1"/>
    <property type="molecule type" value="Genomic_DNA"/>
</dbReference>
<gene>
    <name evidence="1" type="ORF">KFZ73_16120</name>
</gene>
<evidence type="ECO:0000313" key="1">
    <source>
        <dbReference type="EMBL" id="MBS4102757.1"/>
    </source>
</evidence>
<keyword evidence="2" id="KW-1185">Reference proteome</keyword>
<sequence length="211" mass="22615">MYETETETETFEERVQRILGESDIEIRANFKGDRAIIWAPLIVACSTCLDQRGRTNAREWGPNMVFQDPARDFMDHAPVQAGCGCGGGEDAPRAYVEDATDSGTEAGIREAVARIETEFADEGAWYAEAVYRLSPVSYLQGVVDELRAEMTGASDDALAVAVGDRLNGSDEIGVLWGAEASGGVVTVSIVGPGENPLAPQFSLDGSKSFTL</sequence>
<name>A0ABS5NGM0_TSUPA</name>
<comment type="caution">
    <text evidence="1">The sequence shown here is derived from an EMBL/GenBank/DDBJ whole genome shotgun (WGS) entry which is preliminary data.</text>
</comment>
<proteinExistence type="predicted"/>
<evidence type="ECO:0000313" key="2">
    <source>
        <dbReference type="Proteomes" id="UP000676853"/>
    </source>
</evidence>
<dbReference type="Proteomes" id="UP000676853">
    <property type="component" value="Unassembled WGS sequence"/>
</dbReference>
<protein>
    <submittedName>
        <fullName evidence="1">Uncharacterized protein</fullName>
    </submittedName>
</protein>
<dbReference type="RefSeq" id="WP_212554322.1">
    <property type="nucleotide sequence ID" value="NZ_JAGXOE010000041.1"/>
</dbReference>